<keyword evidence="1" id="KW-0472">Membrane</keyword>
<dbReference type="EMBL" id="JFJN01000028">
    <property type="protein sequence ID" value="EZH81664.1"/>
    <property type="molecule type" value="Genomic_DNA"/>
</dbReference>
<name>A0ABN0SDT9_9GAMM</name>
<feature type="transmembrane region" description="Helical" evidence="1">
    <location>
        <begin position="70"/>
        <end position="88"/>
    </location>
</feature>
<feature type="transmembrane region" description="Helical" evidence="1">
    <location>
        <begin position="151"/>
        <end position="169"/>
    </location>
</feature>
<reference evidence="3" key="1">
    <citation type="journal article" date="2014" name="Genome Announc.">
        <title>Draft Genome Sequence of the algae degrading bacterium Pseudomonas mendocina AD6.</title>
        <authorList>
            <person name="Barney B.M."/>
            <person name="Lenneman E.M."/>
        </authorList>
    </citation>
    <scope>NUCLEOTIDE SEQUENCE [LARGE SCALE GENOMIC DNA]</scope>
    <source>
        <strain evidence="3">AD6</strain>
    </source>
</reference>
<dbReference type="Proteomes" id="UP000023842">
    <property type="component" value="Unassembled WGS sequence"/>
</dbReference>
<keyword evidence="1" id="KW-0812">Transmembrane</keyword>
<feature type="transmembrane region" description="Helical" evidence="1">
    <location>
        <begin position="127"/>
        <end position="145"/>
    </location>
</feature>
<protein>
    <submittedName>
        <fullName evidence="2">Uncharacterized protein</fullName>
    </submittedName>
</protein>
<evidence type="ECO:0000313" key="3">
    <source>
        <dbReference type="Proteomes" id="UP000023842"/>
    </source>
</evidence>
<sequence>MSAFLLFIFWALPHYYSAEPYPGRDFNTSERLLTQARVLWLYVQQVLLPLPSTLYFYYDDFPISTGWLQPASTLFAVLGWLVLFGMAVCWRHRFPLFALGVFWFLAAHFITSNVIGLEMVFEHRNYFALLGILLICVEMISRLPVRDGPGIKYAGVAALVVGIAFLGAVRAATWGNVLLLATDMAQANPKSARAGMDLGVAYYEMSGGDTNSPFYQFAAREFERVSTLPSASTQPMINLIIMSASGGLPDDLLDVDVVWQRYLQRLRTLHLSVETRTSVWSLLDQRMKGKAIDDRYLPQVLEVIFARAEQDDYRHAQAADYYLNVLHQSDVAIEHYKTAIQKAKVNGNSRLVEAIHGELLERGALDLIFQLAN</sequence>
<comment type="caution">
    <text evidence="2">The sequence shown here is derived from an EMBL/GenBank/DDBJ whole genome shotgun (WGS) entry which is preliminary data.</text>
</comment>
<keyword evidence="1" id="KW-1133">Transmembrane helix</keyword>
<gene>
    <name evidence="2" type="ORF">AU05_09460</name>
</gene>
<keyword evidence="3" id="KW-1185">Reference proteome</keyword>
<feature type="transmembrane region" description="Helical" evidence="1">
    <location>
        <begin position="94"/>
        <end position="115"/>
    </location>
</feature>
<evidence type="ECO:0000313" key="2">
    <source>
        <dbReference type="EMBL" id="EZH81664.1"/>
    </source>
</evidence>
<proteinExistence type="predicted"/>
<evidence type="ECO:0000256" key="1">
    <source>
        <dbReference type="SAM" id="Phobius"/>
    </source>
</evidence>
<accession>A0ABN0SDT9</accession>
<organism evidence="2 3">
    <name type="scientific">Ectopseudomonas composti</name>
    <dbReference type="NCBI Taxonomy" id="658457"/>
    <lineage>
        <taxon>Bacteria</taxon>
        <taxon>Pseudomonadati</taxon>
        <taxon>Pseudomonadota</taxon>
        <taxon>Gammaproteobacteria</taxon>
        <taxon>Pseudomonadales</taxon>
        <taxon>Pseudomonadaceae</taxon>
        <taxon>Ectopseudomonas</taxon>
    </lineage>
</organism>